<feature type="chain" id="PRO_5038960760" evidence="4">
    <location>
        <begin position="22"/>
        <end position="419"/>
    </location>
</feature>
<dbReference type="PANTHER" id="PTHR30061">
    <property type="entry name" value="MALTOSE-BINDING PERIPLASMIC PROTEIN"/>
    <property type="match status" value="1"/>
</dbReference>
<dbReference type="Pfam" id="PF13416">
    <property type="entry name" value="SBP_bac_8"/>
    <property type="match status" value="1"/>
</dbReference>
<keyword evidence="2" id="KW-0813">Transport</keyword>
<dbReference type="InterPro" id="IPR006059">
    <property type="entry name" value="SBP"/>
</dbReference>
<sequence>MAPMRKLAAAGLAAALGVVLAGCGSGGSDSGPGKSTVTMWMYPVIGDQAKSQAFWAKVEKDYEAKNAGVDVKIDIQPWESRQEKVTTALAAKKGFDLAVLGPDQIPQFAQQGTIEALDDVVAPAKASFLSGALTALTVDGKLYGVPIYQTITAPLYNKKLFAEAGVTEIPDTLAELKEAAPKLAAKKIAVLDYPGNPKVSLNQSFYPLLWANGGTVFAPDGKSVAFNGPEGVATLQFLLDLKKAGGLPENTASKGNEIEGGALAGGKSAMYHAATALQAPQLGAAIGAENVGVGLPLEGTKRVAFGIAGGLVLAKHSENKDAAKKFAAYVASPEVAAALAKESGFYPARTDARIEGQDEVSKQFAKALEFAFHGDTHPKARQVMAVLATQIQAALVGEKDAKQALDAAAKEANALLGGA</sequence>
<evidence type="ECO:0000313" key="5">
    <source>
        <dbReference type="EMBL" id="RJL31917.1"/>
    </source>
</evidence>
<dbReference type="PROSITE" id="PS51257">
    <property type="entry name" value="PROKAR_LIPOPROTEIN"/>
    <property type="match status" value="1"/>
</dbReference>
<dbReference type="GO" id="GO:0015768">
    <property type="term" value="P:maltose transport"/>
    <property type="evidence" value="ECO:0007669"/>
    <property type="project" value="TreeGrafter"/>
</dbReference>
<organism evidence="5 6">
    <name type="scientific">Bailinhaonella thermotolerans</name>
    <dbReference type="NCBI Taxonomy" id="1070861"/>
    <lineage>
        <taxon>Bacteria</taxon>
        <taxon>Bacillati</taxon>
        <taxon>Actinomycetota</taxon>
        <taxon>Actinomycetes</taxon>
        <taxon>Streptosporangiales</taxon>
        <taxon>Streptosporangiaceae</taxon>
        <taxon>Bailinhaonella</taxon>
    </lineage>
</organism>
<evidence type="ECO:0000256" key="1">
    <source>
        <dbReference type="ARBA" id="ARBA00008520"/>
    </source>
</evidence>
<dbReference type="Gene3D" id="3.40.190.10">
    <property type="entry name" value="Periplasmic binding protein-like II"/>
    <property type="match status" value="1"/>
</dbReference>
<comment type="caution">
    <text evidence="5">The sequence shown here is derived from an EMBL/GenBank/DDBJ whole genome shotgun (WGS) entry which is preliminary data.</text>
</comment>
<feature type="signal peptide" evidence="4">
    <location>
        <begin position="1"/>
        <end position="21"/>
    </location>
</feature>
<dbReference type="AlphaFoldDB" id="A0A3A4B1L4"/>
<dbReference type="GO" id="GO:0055052">
    <property type="term" value="C:ATP-binding cassette (ABC) transporter complex, substrate-binding subunit-containing"/>
    <property type="evidence" value="ECO:0007669"/>
    <property type="project" value="TreeGrafter"/>
</dbReference>
<proteinExistence type="inferred from homology"/>
<dbReference type="GO" id="GO:1901982">
    <property type="term" value="F:maltose binding"/>
    <property type="evidence" value="ECO:0007669"/>
    <property type="project" value="TreeGrafter"/>
</dbReference>
<dbReference type="GO" id="GO:0042956">
    <property type="term" value="P:maltodextrin transmembrane transport"/>
    <property type="evidence" value="ECO:0007669"/>
    <property type="project" value="TreeGrafter"/>
</dbReference>
<dbReference type="CDD" id="cd13585">
    <property type="entry name" value="PBP2_TMBP_like"/>
    <property type="match status" value="1"/>
</dbReference>
<evidence type="ECO:0000313" key="6">
    <source>
        <dbReference type="Proteomes" id="UP000265768"/>
    </source>
</evidence>
<gene>
    <name evidence="5" type="ORF">D5H75_15805</name>
</gene>
<evidence type="ECO:0000256" key="2">
    <source>
        <dbReference type="ARBA" id="ARBA00022448"/>
    </source>
</evidence>
<protein>
    <submittedName>
        <fullName evidence="5">Sugar ABC transporter substrate-binding protein</fullName>
    </submittedName>
</protein>
<dbReference type="EMBL" id="QZEY01000005">
    <property type="protein sequence ID" value="RJL31917.1"/>
    <property type="molecule type" value="Genomic_DNA"/>
</dbReference>
<dbReference type="SUPFAM" id="SSF53850">
    <property type="entry name" value="Periplasmic binding protein-like II"/>
    <property type="match status" value="1"/>
</dbReference>
<keyword evidence="6" id="KW-1185">Reference proteome</keyword>
<accession>A0A3A4B1L4</accession>
<reference evidence="5 6" key="1">
    <citation type="submission" date="2018-09" db="EMBL/GenBank/DDBJ databases">
        <title>YIM 75507 draft genome.</title>
        <authorList>
            <person name="Tang S."/>
            <person name="Feng Y."/>
        </authorList>
    </citation>
    <scope>NUCLEOTIDE SEQUENCE [LARGE SCALE GENOMIC DNA]</scope>
    <source>
        <strain evidence="5 6">YIM 75507</strain>
    </source>
</reference>
<evidence type="ECO:0000256" key="3">
    <source>
        <dbReference type="ARBA" id="ARBA00022729"/>
    </source>
</evidence>
<evidence type="ECO:0000256" key="4">
    <source>
        <dbReference type="SAM" id="SignalP"/>
    </source>
</evidence>
<comment type="similarity">
    <text evidence="1">Belongs to the bacterial solute-binding protein 1 family.</text>
</comment>
<dbReference type="OrthoDB" id="9780991at2"/>
<keyword evidence="3 4" id="KW-0732">Signal</keyword>
<name>A0A3A4B1L4_9ACTN</name>
<dbReference type="PANTHER" id="PTHR30061:SF50">
    <property type="entry name" value="MALTOSE_MALTODEXTRIN-BINDING PERIPLASMIC PROTEIN"/>
    <property type="match status" value="1"/>
</dbReference>
<dbReference type="Proteomes" id="UP000265768">
    <property type="component" value="Unassembled WGS sequence"/>
</dbReference>